<protein>
    <submittedName>
        <fullName evidence="4">F-box domain-containing protein</fullName>
    </submittedName>
</protein>
<dbReference type="Proteomes" id="UP000276776">
    <property type="component" value="Unassembled WGS sequence"/>
</dbReference>
<name>A0A0N5D3K6_THECL</name>
<accession>A0A0N5D3K6</accession>
<organism evidence="4">
    <name type="scientific">Thelazia callipaeda</name>
    <name type="common">Oriental eyeworm</name>
    <name type="synonym">Parasitic nematode</name>
    <dbReference type="NCBI Taxonomy" id="103827"/>
    <lineage>
        <taxon>Eukaryota</taxon>
        <taxon>Metazoa</taxon>
        <taxon>Ecdysozoa</taxon>
        <taxon>Nematoda</taxon>
        <taxon>Chromadorea</taxon>
        <taxon>Rhabditida</taxon>
        <taxon>Spirurina</taxon>
        <taxon>Spiruromorpha</taxon>
        <taxon>Thelazioidea</taxon>
        <taxon>Thelaziidae</taxon>
        <taxon>Thelazia</taxon>
    </lineage>
</organism>
<dbReference type="EMBL" id="UYYF01004515">
    <property type="protein sequence ID" value="VDN04973.1"/>
    <property type="molecule type" value="Genomic_DNA"/>
</dbReference>
<reference evidence="2 3" key="2">
    <citation type="submission" date="2018-11" db="EMBL/GenBank/DDBJ databases">
        <authorList>
            <consortium name="Pathogen Informatics"/>
        </authorList>
    </citation>
    <scope>NUCLEOTIDE SEQUENCE [LARGE SCALE GENOMIC DNA]</scope>
</reference>
<dbReference type="WBParaSite" id="TCLT_0000751901-mRNA-1">
    <property type="protein sequence ID" value="TCLT_0000751901-mRNA-1"/>
    <property type="gene ID" value="TCLT_0000751901"/>
</dbReference>
<evidence type="ECO:0000313" key="4">
    <source>
        <dbReference type="WBParaSite" id="TCLT_0000751901-mRNA-1"/>
    </source>
</evidence>
<dbReference type="AlphaFoldDB" id="A0A0N5D3K6"/>
<dbReference type="SUPFAM" id="SSF52047">
    <property type="entry name" value="RNI-like"/>
    <property type="match status" value="1"/>
</dbReference>
<evidence type="ECO:0000259" key="1">
    <source>
        <dbReference type="Pfam" id="PF00646"/>
    </source>
</evidence>
<dbReference type="CDD" id="cd09917">
    <property type="entry name" value="F-box_SF"/>
    <property type="match status" value="1"/>
</dbReference>
<dbReference type="SUPFAM" id="SSF81383">
    <property type="entry name" value="F-box domain"/>
    <property type="match status" value="1"/>
</dbReference>
<feature type="domain" description="F-box" evidence="1">
    <location>
        <begin position="2"/>
        <end position="36"/>
    </location>
</feature>
<reference evidence="4" key="1">
    <citation type="submission" date="2017-02" db="UniProtKB">
        <authorList>
            <consortium name="WormBaseParasite"/>
        </authorList>
    </citation>
    <scope>IDENTIFICATION</scope>
</reference>
<evidence type="ECO:0000313" key="3">
    <source>
        <dbReference type="Proteomes" id="UP000276776"/>
    </source>
</evidence>
<gene>
    <name evidence="2" type="ORF">TCLT_LOCUS7508</name>
</gene>
<evidence type="ECO:0000313" key="2">
    <source>
        <dbReference type="EMBL" id="VDN04973.1"/>
    </source>
</evidence>
<dbReference type="InterPro" id="IPR036047">
    <property type="entry name" value="F-box-like_dom_sf"/>
</dbReference>
<keyword evidence="3" id="KW-1185">Reference proteome</keyword>
<dbReference type="InterPro" id="IPR001810">
    <property type="entry name" value="F-box_dom"/>
</dbReference>
<dbReference type="OrthoDB" id="5791927at2759"/>
<dbReference type="Pfam" id="PF00646">
    <property type="entry name" value="F-box"/>
    <property type="match status" value="1"/>
</dbReference>
<dbReference type="OMA" id="HCPNLNN"/>
<proteinExistence type="predicted"/>
<sequence>MDLSDDVWSVIFCHLDVKSRINVSCISKRFSSLFCSWPDVTMLSIKDDSSCIAGENFKCATECDLNVHLQLILEHCPNLNNITIQTTQSDRRLRQLAKIEHLNVLTLTTSQINSISQGCLGALCTAKLRKLCILQRYDEMKSMRNVLRRNHMTQISSSPLVSLQLSGIVLKPDIFSKLCEALKQTLHELLISGTLCNPPDLDQYISAIGMLKRLKVLDIPPSLFSCCHRSLPPKMAILKSLILKKLSIYVHYYSASNMADFLNILPKTLEDLVLFRTTELDQATWLKDFEEVNFKVHLCRLDDIILEPSWMCDRYELLTHTLWLPPYNFAHNFSRADLPAEWYQDVLSVIKEVDERQELITAHHNSSSSSRSERFITVPIGNVDSVTALNTASTRTALSFRDGGIE</sequence>